<reference evidence="10" key="1">
    <citation type="journal article" date="2014" name="Int. J. Syst. Evol. Microbiol.">
        <title>Complete genome sequence of Corynebacterium casei LMG S-19264T (=DSM 44701T), isolated from a smear-ripened cheese.</title>
        <authorList>
            <consortium name="US DOE Joint Genome Institute (JGI-PGF)"/>
            <person name="Walter F."/>
            <person name="Albersmeier A."/>
            <person name="Kalinowski J."/>
            <person name="Ruckert C."/>
        </authorList>
    </citation>
    <scope>NUCLEOTIDE SEQUENCE</scope>
    <source>
        <strain evidence="10">CGMCC 1.10859</strain>
    </source>
</reference>
<evidence type="ECO:0000256" key="4">
    <source>
        <dbReference type="ARBA" id="ARBA00022679"/>
    </source>
</evidence>
<feature type="domain" description="Glycosyltransferase RgtA/B/C/D-like" evidence="9">
    <location>
        <begin position="61"/>
        <end position="221"/>
    </location>
</feature>
<feature type="transmembrane region" description="Helical" evidence="8">
    <location>
        <begin position="248"/>
        <end position="268"/>
    </location>
</feature>
<dbReference type="InterPro" id="IPR050297">
    <property type="entry name" value="LipidA_mod_glycosyltrf_83"/>
</dbReference>
<evidence type="ECO:0000259" key="9">
    <source>
        <dbReference type="Pfam" id="PF13231"/>
    </source>
</evidence>
<dbReference type="Pfam" id="PF13231">
    <property type="entry name" value="PMT_2"/>
    <property type="match status" value="1"/>
</dbReference>
<keyword evidence="4 10" id="KW-0808">Transferase</keyword>
<keyword evidence="12" id="KW-1185">Reference proteome</keyword>
<dbReference type="GO" id="GO:0016763">
    <property type="term" value="F:pentosyltransferase activity"/>
    <property type="evidence" value="ECO:0007669"/>
    <property type="project" value="TreeGrafter"/>
</dbReference>
<feature type="transmembrane region" description="Helical" evidence="8">
    <location>
        <begin position="280"/>
        <end position="298"/>
    </location>
</feature>
<accession>A0AAN4UQ94</accession>
<evidence type="ECO:0000256" key="5">
    <source>
        <dbReference type="ARBA" id="ARBA00022692"/>
    </source>
</evidence>
<feature type="transmembrane region" description="Helical" evidence="8">
    <location>
        <begin position="166"/>
        <end position="191"/>
    </location>
</feature>
<comment type="caution">
    <text evidence="10">The sequence shown here is derived from an EMBL/GenBank/DDBJ whole genome shotgun (WGS) entry which is preliminary data.</text>
</comment>
<proteinExistence type="predicted"/>
<sequence length="481" mass="51554">MSRRAGASFGSSRPEMAPPPVWVTTLIFAALHLVLAARLWLVQDEAYYALWSTHLQPAYYDHPPMIALWIRIGEALLGHGTLAVRLVPVLGFALVTPITAAITRAAGGDGAAARWAALMFNCMAVPFALGFTATPDAPSTLFWALATLAVLRAPEAPARHWPLAGLWMALGVLSKLTNLFLGVAVTLWLLASPVGRAQLRHPVTWAAMALTAALLAPFLWWSATHGWLGLARQFGRLDQPGPTHNATLPFIAMAVLTVTPLLLWRALAAAWREGAAAQRLMWFSAPLWLYLLVHSMGHAIQANWIVPLFPGLAALAALGRADLRPGRALATASALGLSALALTLALWPGKPVFRGDNPPNQTKGWPALTRQIDALMAQDGAIWVATVDYGTTGALAFALPGVPVRALTEPERWGFRGGFPRDLCDRPALLIQARPAALAPQILFNQVGPTRVLERKSGGITLKSYSATEVRGLRHGPCAGN</sequence>
<organism evidence="10 13">
    <name type="scientific">Allgaiera indica</name>
    <dbReference type="NCBI Taxonomy" id="765699"/>
    <lineage>
        <taxon>Bacteria</taxon>
        <taxon>Pseudomonadati</taxon>
        <taxon>Pseudomonadota</taxon>
        <taxon>Alphaproteobacteria</taxon>
        <taxon>Rhodobacterales</taxon>
        <taxon>Paracoccaceae</taxon>
        <taxon>Allgaiera</taxon>
    </lineage>
</organism>
<evidence type="ECO:0000313" key="11">
    <source>
        <dbReference type="EMBL" id="SDW37354.1"/>
    </source>
</evidence>
<dbReference type="RefSeq" id="WP_160169176.1">
    <property type="nucleotide sequence ID" value="NZ_BNAB01000003.1"/>
</dbReference>
<evidence type="ECO:0000313" key="13">
    <source>
        <dbReference type="Proteomes" id="UP000634647"/>
    </source>
</evidence>
<dbReference type="PANTHER" id="PTHR33908">
    <property type="entry name" value="MANNOSYLTRANSFERASE YKCB-RELATED"/>
    <property type="match status" value="1"/>
</dbReference>
<dbReference type="EMBL" id="BNAB01000003">
    <property type="protein sequence ID" value="GHE00092.1"/>
    <property type="molecule type" value="Genomic_DNA"/>
</dbReference>
<reference evidence="11 12" key="2">
    <citation type="submission" date="2016-10" db="EMBL/GenBank/DDBJ databases">
        <authorList>
            <person name="Varghese N."/>
            <person name="Submissions S."/>
        </authorList>
    </citation>
    <scope>NUCLEOTIDE SEQUENCE [LARGE SCALE GENOMIC DNA]</scope>
    <source>
        <strain evidence="11 12">DSM 24802</strain>
    </source>
</reference>
<name>A0AAN4UQ94_9RHOB</name>
<comment type="subcellular location">
    <subcellularLocation>
        <location evidence="1">Cell membrane</location>
        <topology evidence="1">Multi-pass membrane protein</topology>
    </subcellularLocation>
</comment>
<keyword evidence="3 11" id="KW-0328">Glycosyltransferase</keyword>
<evidence type="ECO:0000256" key="3">
    <source>
        <dbReference type="ARBA" id="ARBA00022676"/>
    </source>
</evidence>
<feature type="transmembrane region" description="Helical" evidence="8">
    <location>
        <begin position="203"/>
        <end position="228"/>
    </location>
</feature>
<dbReference type="GO" id="GO:0005886">
    <property type="term" value="C:plasma membrane"/>
    <property type="evidence" value="ECO:0007669"/>
    <property type="project" value="UniProtKB-SubCell"/>
</dbReference>
<dbReference type="InterPro" id="IPR038731">
    <property type="entry name" value="RgtA/B/C-like"/>
</dbReference>
<evidence type="ECO:0000256" key="6">
    <source>
        <dbReference type="ARBA" id="ARBA00022989"/>
    </source>
</evidence>
<dbReference type="Proteomes" id="UP000634647">
    <property type="component" value="Unassembled WGS sequence"/>
</dbReference>
<reference evidence="10" key="3">
    <citation type="submission" date="2023-06" db="EMBL/GenBank/DDBJ databases">
        <authorList>
            <person name="Sun Q."/>
            <person name="Zhou Y."/>
        </authorList>
    </citation>
    <scope>NUCLEOTIDE SEQUENCE</scope>
    <source>
        <strain evidence="10">CGMCC 1.10859</strain>
    </source>
</reference>
<evidence type="ECO:0000313" key="10">
    <source>
        <dbReference type="EMBL" id="GHE00092.1"/>
    </source>
</evidence>
<keyword evidence="5 8" id="KW-0812">Transmembrane</keyword>
<evidence type="ECO:0000256" key="1">
    <source>
        <dbReference type="ARBA" id="ARBA00004651"/>
    </source>
</evidence>
<protein>
    <submittedName>
        <fullName evidence="11">Dolichyl-phosphate-mannose-protein mannosyltransferase</fullName>
    </submittedName>
    <submittedName>
        <fullName evidence="10">Glycosyl transferase</fullName>
    </submittedName>
</protein>
<gene>
    <name evidence="10" type="ORF">GCM10008024_10420</name>
    <name evidence="11" type="ORF">SAMN05444006_10349</name>
</gene>
<dbReference type="GO" id="GO:0009103">
    <property type="term" value="P:lipopolysaccharide biosynthetic process"/>
    <property type="evidence" value="ECO:0007669"/>
    <property type="project" value="UniProtKB-ARBA"/>
</dbReference>
<keyword evidence="2" id="KW-1003">Cell membrane</keyword>
<evidence type="ECO:0000256" key="2">
    <source>
        <dbReference type="ARBA" id="ARBA00022475"/>
    </source>
</evidence>
<feature type="transmembrane region" description="Helical" evidence="8">
    <location>
        <begin position="82"/>
        <end position="103"/>
    </location>
</feature>
<keyword evidence="6 8" id="KW-1133">Transmembrane helix</keyword>
<dbReference type="AlphaFoldDB" id="A0AAN4UQ94"/>
<evidence type="ECO:0000256" key="7">
    <source>
        <dbReference type="ARBA" id="ARBA00023136"/>
    </source>
</evidence>
<feature type="transmembrane region" description="Helical" evidence="8">
    <location>
        <begin position="21"/>
        <end position="41"/>
    </location>
</feature>
<evidence type="ECO:0000256" key="8">
    <source>
        <dbReference type="SAM" id="Phobius"/>
    </source>
</evidence>
<dbReference type="EMBL" id="FNOB01000003">
    <property type="protein sequence ID" value="SDW37354.1"/>
    <property type="molecule type" value="Genomic_DNA"/>
</dbReference>
<keyword evidence="7 8" id="KW-0472">Membrane</keyword>
<evidence type="ECO:0000313" key="12">
    <source>
        <dbReference type="Proteomes" id="UP000199541"/>
    </source>
</evidence>
<dbReference type="PANTHER" id="PTHR33908:SF11">
    <property type="entry name" value="MEMBRANE PROTEIN"/>
    <property type="match status" value="1"/>
</dbReference>
<dbReference type="Proteomes" id="UP000199541">
    <property type="component" value="Unassembled WGS sequence"/>
</dbReference>
<feature type="transmembrane region" description="Helical" evidence="8">
    <location>
        <begin position="115"/>
        <end position="133"/>
    </location>
</feature>